<dbReference type="GO" id="GO:0005886">
    <property type="term" value="C:plasma membrane"/>
    <property type="evidence" value="ECO:0007669"/>
    <property type="project" value="UniProtKB-SubCell"/>
</dbReference>
<dbReference type="KEGG" id="mew:MSWAN_0868"/>
<keyword evidence="2 5" id="KW-0812">Transmembrane</keyword>
<sequence>MIDPNLILLPFFGFLIGLFVTVIGGGGGVFYVPVLTLLFNVPTQLAVATSLACVLPTTVMGTISHNRIGNVNFHIGMIFGIGGIAGALIGAYISNLLPSILLRKILGVFLLIMIIPMVSSALKRQKNPGNMKRKSSTFTGPKKFAGSLFGVVSGILAGVFGISGTPPVTAGLYILGLPAAVVVGTSIFVLIFNSVSGVAGYFMLGQFDPVLIILLGGGGAIGAFLGPKLVNKIEDQTLEKIYAPLLVFLNLILGFAMILR</sequence>
<dbReference type="GeneID" id="10668370"/>
<name>F6D229_METPW</name>
<keyword evidence="4 5" id="KW-0472">Membrane</keyword>
<feature type="transmembrane region" description="Helical" evidence="5">
    <location>
        <begin position="75"/>
        <end position="93"/>
    </location>
</feature>
<evidence type="ECO:0000256" key="2">
    <source>
        <dbReference type="ARBA" id="ARBA00022692"/>
    </source>
</evidence>
<dbReference type="RefSeq" id="WP_013825397.1">
    <property type="nucleotide sequence ID" value="NC_015574.1"/>
</dbReference>
<dbReference type="eggNOG" id="arCOG02050">
    <property type="taxonomic scope" value="Archaea"/>
</dbReference>
<evidence type="ECO:0000256" key="4">
    <source>
        <dbReference type="ARBA" id="ARBA00023136"/>
    </source>
</evidence>
<dbReference type="Pfam" id="PF01925">
    <property type="entry name" value="TauE"/>
    <property type="match status" value="1"/>
</dbReference>
<accession>F6D229</accession>
<evidence type="ECO:0000256" key="3">
    <source>
        <dbReference type="ARBA" id="ARBA00022989"/>
    </source>
</evidence>
<dbReference type="PANTHER" id="PTHR43701">
    <property type="entry name" value="MEMBRANE TRANSPORTER PROTEIN MJ0441-RELATED"/>
    <property type="match status" value="1"/>
</dbReference>
<dbReference type="AlphaFoldDB" id="F6D229"/>
<feature type="transmembrane region" description="Helical" evidence="5">
    <location>
        <begin position="7"/>
        <end position="32"/>
    </location>
</feature>
<dbReference type="OrthoDB" id="71155at2157"/>
<keyword evidence="3 5" id="KW-1133">Transmembrane helix</keyword>
<feature type="transmembrane region" description="Helical" evidence="5">
    <location>
        <begin position="144"/>
        <end position="164"/>
    </location>
</feature>
<feature type="transmembrane region" description="Helical" evidence="5">
    <location>
        <begin position="170"/>
        <end position="192"/>
    </location>
</feature>
<dbReference type="Proteomes" id="UP000009231">
    <property type="component" value="Chromosome"/>
</dbReference>
<comment type="subcellular location">
    <subcellularLocation>
        <location evidence="5">Cell membrane</location>
        <topology evidence="5">Multi-pass membrane protein</topology>
    </subcellularLocation>
    <subcellularLocation>
        <location evidence="1">Membrane</location>
        <topology evidence="1">Multi-pass membrane protein</topology>
    </subcellularLocation>
</comment>
<reference evidence="6 7" key="1">
    <citation type="journal article" date="2014" name="Int. J. Syst. Evol. Microbiol.">
        <title>Methanobacterium paludis sp. nov. and a novel strain of Methanobacterium lacus isolated from northern peatlands.</title>
        <authorList>
            <person name="Cadillo-Quiroz H."/>
            <person name="Brauer S.L."/>
            <person name="Goodson N."/>
            <person name="Yavitt J.B."/>
            <person name="Zinder S.H."/>
        </authorList>
    </citation>
    <scope>NUCLEOTIDE SEQUENCE [LARGE SCALE GENOMIC DNA]</scope>
    <source>
        <strain evidence="7">DSM 25820 / JCM 18151 / SWAN1</strain>
    </source>
</reference>
<feature type="transmembrane region" description="Helical" evidence="5">
    <location>
        <begin position="241"/>
        <end position="259"/>
    </location>
</feature>
<dbReference type="InterPro" id="IPR051598">
    <property type="entry name" value="TSUP/Inactive_protease-like"/>
</dbReference>
<evidence type="ECO:0000313" key="6">
    <source>
        <dbReference type="EMBL" id="AEG17895.1"/>
    </source>
</evidence>
<dbReference type="HOGENOM" id="CLU_045498_6_0_2"/>
<dbReference type="EMBL" id="CP002772">
    <property type="protein sequence ID" value="AEG17895.1"/>
    <property type="molecule type" value="Genomic_DNA"/>
</dbReference>
<organism evidence="6 7">
    <name type="scientific">Methanobacterium paludis (strain DSM 25820 / JCM 18151 / SWAN1)</name>
    <dbReference type="NCBI Taxonomy" id="868131"/>
    <lineage>
        <taxon>Archaea</taxon>
        <taxon>Methanobacteriati</taxon>
        <taxon>Methanobacteriota</taxon>
        <taxon>Methanomada group</taxon>
        <taxon>Methanobacteria</taxon>
        <taxon>Methanobacteriales</taxon>
        <taxon>Methanobacteriaceae</taxon>
        <taxon>Methanobacterium</taxon>
    </lineage>
</organism>
<feature type="transmembrane region" description="Helical" evidence="5">
    <location>
        <begin position="199"/>
        <end position="221"/>
    </location>
</feature>
<dbReference type="STRING" id="868131.MSWAN_0868"/>
<feature type="transmembrane region" description="Helical" evidence="5">
    <location>
        <begin position="44"/>
        <end position="63"/>
    </location>
</feature>
<comment type="similarity">
    <text evidence="5">Belongs to the 4-toluene sulfonate uptake permease (TSUP) (TC 2.A.102) family.</text>
</comment>
<dbReference type="PANTHER" id="PTHR43701:SF2">
    <property type="entry name" value="MEMBRANE TRANSPORTER PROTEIN YJNA-RELATED"/>
    <property type="match status" value="1"/>
</dbReference>
<dbReference type="InterPro" id="IPR002781">
    <property type="entry name" value="TM_pro_TauE-like"/>
</dbReference>
<gene>
    <name evidence="6" type="ordered locus">MSWAN_0868</name>
</gene>
<feature type="transmembrane region" description="Helical" evidence="5">
    <location>
        <begin position="105"/>
        <end position="123"/>
    </location>
</feature>
<evidence type="ECO:0000313" key="7">
    <source>
        <dbReference type="Proteomes" id="UP000009231"/>
    </source>
</evidence>
<evidence type="ECO:0000256" key="5">
    <source>
        <dbReference type="RuleBase" id="RU363041"/>
    </source>
</evidence>
<keyword evidence="5" id="KW-1003">Cell membrane</keyword>
<proteinExistence type="inferred from homology"/>
<keyword evidence="7" id="KW-1185">Reference proteome</keyword>
<protein>
    <recommendedName>
        <fullName evidence="5">Probable membrane transporter protein</fullName>
    </recommendedName>
</protein>
<evidence type="ECO:0000256" key="1">
    <source>
        <dbReference type="ARBA" id="ARBA00004141"/>
    </source>
</evidence>